<organism evidence="3 4">
    <name type="scientific">Etheostoma spectabile</name>
    <name type="common">orangethroat darter</name>
    <dbReference type="NCBI Taxonomy" id="54343"/>
    <lineage>
        <taxon>Eukaryota</taxon>
        <taxon>Metazoa</taxon>
        <taxon>Chordata</taxon>
        <taxon>Craniata</taxon>
        <taxon>Vertebrata</taxon>
        <taxon>Euteleostomi</taxon>
        <taxon>Actinopterygii</taxon>
        <taxon>Neopterygii</taxon>
        <taxon>Teleostei</taxon>
        <taxon>Neoteleostei</taxon>
        <taxon>Acanthomorphata</taxon>
        <taxon>Eupercaria</taxon>
        <taxon>Perciformes</taxon>
        <taxon>Percoidei</taxon>
        <taxon>Percidae</taxon>
        <taxon>Etheostomatinae</taxon>
        <taxon>Etheostoma</taxon>
    </lineage>
</organism>
<keyword evidence="4" id="KW-1185">Reference proteome</keyword>
<keyword evidence="2" id="KW-1133">Transmembrane helix</keyword>
<name>A0A5J5D033_9PERO</name>
<sequence length="156" mass="17006">MVSVSIDDEGVTVAAQRRRPTLTPPPPPELPSSPSSSSSQPFHLPPPLWTCPALTPPPAPHLLLVPLFLLLLFLPPLLLLPGGLELASHVALHDPTQFGVQGMPHLSWAPAASAVELPLQDVTRRELQQYKHGSARLFQNFGNSYHCQRMISLAIR</sequence>
<protein>
    <submittedName>
        <fullName evidence="3">Uncharacterized protein</fullName>
    </submittedName>
</protein>
<feature type="compositionally biased region" description="Pro residues" evidence="1">
    <location>
        <begin position="22"/>
        <end position="31"/>
    </location>
</feature>
<feature type="compositionally biased region" description="Low complexity" evidence="1">
    <location>
        <begin position="32"/>
        <end position="41"/>
    </location>
</feature>
<dbReference type="AlphaFoldDB" id="A0A5J5D033"/>
<keyword evidence="2" id="KW-0812">Transmembrane</keyword>
<evidence type="ECO:0000256" key="2">
    <source>
        <dbReference type="SAM" id="Phobius"/>
    </source>
</evidence>
<evidence type="ECO:0000256" key="1">
    <source>
        <dbReference type="SAM" id="MobiDB-lite"/>
    </source>
</evidence>
<comment type="caution">
    <text evidence="3">The sequence shown here is derived from an EMBL/GenBank/DDBJ whole genome shotgun (WGS) entry which is preliminary data.</text>
</comment>
<evidence type="ECO:0000313" key="3">
    <source>
        <dbReference type="EMBL" id="KAA8586146.1"/>
    </source>
</evidence>
<evidence type="ECO:0000313" key="4">
    <source>
        <dbReference type="Proteomes" id="UP000327493"/>
    </source>
</evidence>
<feature type="compositionally biased region" description="Acidic residues" evidence="1">
    <location>
        <begin position="1"/>
        <end position="10"/>
    </location>
</feature>
<feature type="transmembrane region" description="Helical" evidence="2">
    <location>
        <begin position="62"/>
        <end position="80"/>
    </location>
</feature>
<dbReference type="Proteomes" id="UP000327493">
    <property type="component" value="Chromosome 14"/>
</dbReference>
<feature type="region of interest" description="Disordered" evidence="1">
    <location>
        <begin position="1"/>
        <end position="41"/>
    </location>
</feature>
<keyword evidence="2" id="KW-0472">Membrane</keyword>
<proteinExistence type="predicted"/>
<reference evidence="3 4" key="1">
    <citation type="submission" date="2019-08" db="EMBL/GenBank/DDBJ databases">
        <title>A chromosome-level genome assembly, high-density linkage maps, and genome scans reveal the genomic architecture of hybrid incompatibilities underlying speciation via character displacement in darters (Percidae: Etheostominae).</title>
        <authorList>
            <person name="Moran R.L."/>
            <person name="Catchen J.M."/>
            <person name="Fuller R.C."/>
        </authorList>
    </citation>
    <scope>NUCLEOTIDE SEQUENCE [LARGE SCALE GENOMIC DNA]</scope>
    <source>
        <strain evidence="3">EspeVRDwgs_2016</strain>
        <tissue evidence="3">Muscle</tissue>
    </source>
</reference>
<gene>
    <name evidence="3" type="ORF">FQN60_007715</name>
</gene>
<dbReference type="EMBL" id="VOFY01000014">
    <property type="protein sequence ID" value="KAA8586146.1"/>
    <property type="molecule type" value="Genomic_DNA"/>
</dbReference>
<accession>A0A5J5D033</accession>